<accession>A0A8J1XTE9</accession>
<dbReference type="CDD" id="cd00037">
    <property type="entry name" value="CLECT"/>
    <property type="match status" value="1"/>
</dbReference>
<sequence length="381" mass="42859">MVKEKVQECFLNICPEHDYRTCWDLSKILLRALCFAVCLWVVTIIVFHSIVIWGLTSIITKFDDDRIFGIIVGLQLAVSLLFTPVCAIPALCFLSCSKEKRCKTIAIIAAGIILGSVLLSPLHYLLFWYCKAGGICGKTFVSSCEDGWVKYETSCYSFINSINDSSLSFDDGQQKCSKMIKVDEDEVNHEGHANTPYLACIDDIYENHFIQSYLKDHYIEGGTWRIGAKFDQGTDAYICESTLYKSAPIGYSNMDNTQLVTKEDKNQCMVITKLLLGYKWQKQNCGVKHVPHICEVNAACNYFGCSVMLALGVLIVPYTLLFFLVMIFYRGETVRKRLEERTGDRGAPQPPADFNNPIARTRTSAEHPGEGPAIINSETYI</sequence>
<protein>
    <submittedName>
        <fullName evidence="1">Uncharacterized protein</fullName>
    </submittedName>
</protein>
<keyword evidence="2" id="KW-1185">Reference proteome</keyword>
<dbReference type="SUPFAM" id="SSF56436">
    <property type="entry name" value="C-type lectin-like"/>
    <property type="match status" value="1"/>
</dbReference>
<evidence type="ECO:0000313" key="2">
    <source>
        <dbReference type="Proteomes" id="UP000749559"/>
    </source>
</evidence>
<dbReference type="Proteomes" id="UP000749559">
    <property type="component" value="Unassembled WGS sequence"/>
</dbReference>
<proteinExistence type="predicted"/>
<dbReference type="AlphaFoldDB" id="A0A8J1XTE9"/>
<dbReference type="EMBL" id="CAIIXF020000010">
    <property type="protein sequence ID" value="CAH1795742.1"/>
    <property type="molecule type" value="Genomic_DNA"/>
</dbReference>
<evidence type="ECO:0000313" key="1">
    <source>
        <dbReference type="EMBL" id="CAH1795742.1"/>
    </source>
</evidence>
<name>A0A8J1XTE9_OWEFU</name>
<gene>
    <name evidence="1" type="ORF">OFUS_LOCUS20236</name>
</gene>
<dbReference type="InterPro" id="IPR016186">
    <property type="entry name" value="C-type_lectin-like/link_sf"/>
</dbReference>
<organism evidence="1 2">
    <name type="scientific">Owenia fusiformis</name>
    <name type="common">Polychaete worm</name>
    <dbReference type="NCBI Taxonomy" id="6347"/>
    <lineage>
        <taxon>Eukaryota</taxon>
        <taxon>Metazoa</taxon>
        <taxon>Spiralia</taxon>
        <taxon>Lophotrochozoa</taxon>
        <taxon>Annelida</taxon>
        <taxon>Polychaeta</taxon>
        <taxon>Sedentaria</taxon>
        <taxon>Canalipalpata</taxon>
        <taxon>Sabellida</taxon>
        <taxon>Oweniida</taxon>
        <taxon>Oweniidae</taxon>
        <taxon>Owenia</taxon>
    </lineage>
</organism>
<dbReference type="InterPro" id="IPR001304">
    <property type="entry name" value="C-type_lectin-like"/>
</dbReference>
<dbReference type="InterPro" id="IPR016187">
    <property type="entry name" value="CTDL_fold"/>
</dbReference>
<comment type="caution">
    <text evidence="1">The sequence shown here is derived from an EMBL/GenBank/DDBJ whole genome shotgun (WGS) entry which is preliminary data.</text>
</comment>
<dbReference type="Gene3D" id="3.10.100.10">
    <property type="entry name" value="Mannose-Binding Protein A, subunit A"/>
    <property type="match status" value="1"/>
</dbReference>
<reference evidence="1" key="1">
    <citation type="submission" date="2022-03" db="EMBL/GenBank/DDBJ databases">
        <authorList>
            <person name="Martin C."/>
        </authorList>
    </citation>
    <scope>NUCLEOTIDE SEQUENCE</scope>
</reference>
<dbReference type="SMART" id="SM00034">
    <property type="entry name" value="CLECT"/>
    <property type="match status" value="1"/>
</dbReference>